<dbReference type="STRING" id="466.Lmac_2749"/>
<dbReference type="InterPro" id="IPR023439">
    <property type="entry name" value="Mal_deCO2ase/Cit_lyase_ACP"/>
</dbReference>
<feature type="modified residue" description="O-(phosphoribosyl dephospho-coenzyme A)serine" evidence="4 6">
    <location>
        <position position="27"/>
    </location>
</feature>
<dbReference type="OrthoDB" id="5502755at2"/>
<dbReference type="Pfam" id="PF01039">
    <property type="entry name" value="Carboxyl_trans"/>
    <property type="match status" value="1"/>
</dbReference>
<dbReference type="SUPFAM" id="SSF52096">
    <property type="entry name" value="ClpP/crotonase"/>
    <property type="match status" value="1"/>
</dbReference>
<organism evidence="8 9">
    <name type="scientific">Legionella maceachernii</name>
    <dbReference type="NCBI Taxonomy" id="466"/>
    <lineage>
        <taxon>Bacteria</taxon>
        <taxon>Pseudomonadati</taxon>
        <taxon>Pseudomonadota</taxon>
        <taxon>Gammaproteobacteria</taxon>
        <taxon>Legionellales</taxon>
        <taxon>Legionellaceae</taxon>
        <taxon>Legionella</taxon>
    </lineage>
</organism>
<dbReference type="NCBIfam" id="TIGR03133">
    <property type="entry name" value="malonate_beta"/>
    <property type="match status" value="1"/>
</dbReference>
<dbReference type="GO" id="GO:0000036">
    <property type="term" value="F:acyl carrier activity"/>
    <property type="evidence" value="ECO:0007669"/>
    <property type="project" value="UniProtKB-UniRule"/>
</dbReference>
<dbReference type="EMBL" id="LNYL01000050">
    <property type="protein sequence ID" value="KTD24662.1"/>
    <property type="molecule type" value="Genomic_DNA"/>
</dbReference>
<evidence type="ECO:0000256" key="2">
    <source>
        <dbReference type="ARBA" id="ARBA00022490"/>
    </source>
</evidence>
<protein>
    <recommendedName>
        <fullName evidence="4 5">Malonate decarboxylase acyl carrier protein</fullName>
    </recommendedName>
    <alternativeName>
        <fullName evidence="4">Malonate decarboxylase subunit delta</fullName>
    </alternativeName>
</protein>
<dbReference type="NCBIfam" id="NF005530">
    <property type="entry name" value="PRK07189.1"/>
    <property type="match status" value="1"/>
</dbReference>
<dbReference type="PANTHER" id="PTHR42995:SF1">
    <property type="entry name" value="MALONATE DECARBOXYLASE BETA SUBUNIT"/>
    <property type="match status" value="1"/>
</dbReference>
<proteinExistence type="inferred from homology"/>
<dbReference type="RefSeq" id="WP_058453427.1">
    <property type="nucleotide sequence ID" value="NZ_CAAAIB010000019.1"/>
</dbReference>
<dbReference type="Proteomes" id="UP000054908">
    <property type="component" value="Unassembled WGS sequence"/>
</dbReference>
<sequence>MDTYEYTFELARKIKKGAVTKVGVAGSGNLEVIIKPNTHSIQTQITVHTIVSGFKATWDNVIQRFVEDYPYQELELTLNDAGATPAVVSLRLRQAIETYETGYHKKDRYTEATARNRINSLVDEGSFSEFLLEQETPSPTLPQLGMQVETDDGIVIGTAQFAGTKVAIASQQKDFIGGSVGEVHGAKLNGLIQYAVKHQLPAIVLLIDSGGVRLQEANVGEIEISEIIRSILDARSAGVKTLGVICGSNGAYGGMGIISGCLDYLIVNQVARIGISGAEVIQAVKGTEVFDSKDRALVWRVYGGRTRFMQKAAQAYTTNQMSDIRQSIIDALQQLQKQPSINPDWVLAEHQLLQQRMDSAKECHEEGEWIEHHAPKLQEHDVFNCTDKEFLSLVKKGINNA</sequence>
<keyword evidence="9" id="KW-1185">Reference proteome</keyword>
<feature type="domain" description="Acetyl-coenzyme A carboxylase carboxyl transferase subunit beta" evidence="7">
    <location>
        <begin position="111"/>
        <end position="294"/>
    </location>
</feature>
<dbReference type="InterPro" id="IPR017556">
    <property type="entry name" value="Malonate_beta"/>
</dbReference>
<dbReference type="NCBIfam" id="TIGR03130">
    <property type="entry name" value="malonate_delta"/>
    <property type="match status" value="1"/>
</dbReference>
<dbReference type="PANTHER" id="PTHR42995">
    <property type="entry name" value="ACETYL-COENZYME A CARBOXYLASE CARBOXYL TRANSFERASE SUBUNIT BETA, CHLOROPLASTIC"/>
    <property type="match status" value="1"/>
</dbReference>
<dbReference type="GO" id="GO:2001295">
    <property type="term" value="P:malonyl-CoA biosynthetic process"/>
    <property type="evidence" value="ECO:0007669"/>
    <property type="project" value="TreeGrafter"/>
</dbReference>
<evidence type="ECO:0000313" key="9">
    <source>
        <dbReference type="Proteomes" id="UP000054908"/>
    </source>
</evidence>
<evidence type="ECO:0000256" key="6">
    <source>
        <dbReference type="PIRSR" id="PIRSR609662-50"/>
    </source>
</evidence>
<comment type="caution">
    <text evidence="8">The sequence shown here is derived from an EMBL/GenBank/DDBJ whole genome shotgun (WGS) entry which is preliminary data.</text>
</comment>
<dbReference type="InterPro" id="IPR029045">
    <property type="entry name" value="ClpP/crotonase-like_dom_sf"/>
</dbReference>
<dbReference type="Gene3D" id="3.90.226.10">
    <property type="entry name" value="2-enoyl-CoA Hydratase, Chain A, domain 1"/>
    <property type="match status" value="1"/>
</dbReference>
<dbReference type="GO" id="GO:0016740">
    <property type="term" value="F:transferase activity"/>
    <property type="evidence" value="ECO:0007669"/>
    <property type="project" value="UniProtKB-KW"/>
</dbReference>
<dbReference type="GO" id="GO:0016831">
    <property type="term" value="F:carboxy-lyase activity"/>
    <property type="evidence" value="ECO:0007669"/>
    <property type="project" value="InterPro"/>
</dbReference>
<keyword evidence="8" id="KW-0808">Transferase</keyword>
<comment type="PTM">
    <text evidence="4 6">Covalently binds the prosthetic group of malonate decarboxylase.</text>
</comment>
<dbReference type="GO" id="GO:0003989">
    <property type="term" value="F:acetyl-CoA carboxylase activity"/>
    <property type="evidence" value="ECO:0007669"/>
    <property type="project" value="TreeGrafter"/>
</dbReference>
<comment type="subcellular location">
    <subcellularLocation>
        <location evidence="1 4">Cytoplasm</location>
    </subcellularLocation>
</comment>
<name>A0A0W0VY63_9GAMM</name>
<evidence type="ECO:0000256" key="4">
    <source>
        <dbReference type="HAMAP-Rule" id="MF_00710"/>
    </source>
</evidence>
<dbReference type="AlphaFoldDB" id="A0A0W0VY63"/>
<dbReference type="GO" id="GO:0005737">
    <property type="term" value="C:cytoplasm"/>
    <property type="evidence" value="ECO:0007669"/>
    <property type="project" value="UniProtKB-SubCell"/>
</dbReference>
<keyword evidence="2 4" id="KW-0963">Cytoplasm</keyword>
<evidence type="ECO:0000256" key="3">
    <source>
        <dbReference type="ARBA" id="ARBA00022553"/>
    </source>
</evidence>
<dbReference type="HAMAP" id="MF_00710">
    <property type="entry name" value="Malonate_deCO2ase_dsu"/>
    <property type="match status" value="1"/>
</dbReference>
<keyword evidence="3 4" id="KW-0597">Phosphoprotein</keyword>
<dbReference type="PATRIC" id="fig|466.6.peg.2937"/>
<reference evidence="8 9" key="1">
    <citation type="submission" date="2015-11" db="EMBL/GenBank/DDBJ databases">
        <title>Genomic analysis of 38 Legionella species identifies large and diverse effector repertoires.</title>
        <authorList>
            <person name="Burstein D."/>
            <person name="Amaro F."/>
            <person name="Zusman T."/>
            <person name="Lifshitz Z."/>
            <person name="Cohen O."/>
            <person name="Gilbert J.A."/>
            <person name="Pupko T."/>
            <person name="Shuman H.A."/>
            <person name="Segal G."/>
        </authorList>
    </citation>
    <scope>NUCLEOTIDE SEQUENCE [LARGE SCALE GENOMIC DNA]</scope>
    <source>
        <strain evidence="8 9">PX-1-G2-E2</strain>
    </source>
</reference>
<evidence type="ECO:0000313" key="8">
    <source>
        <dbReference type="EMBL" id="KTD24662.1"/>
    </source>
</evidence>
<comment type="similarity">
    <text evidence="4">Belongs to the MdcC family.</text>
</comment>
<evidence type="ECO:0000256" key="1">
    <source>
        <dbReference type="ARBA" id="ARBA00004496"/>
    </source>
</evidence>
<dbReference type="Pfam" id="PF06857">
    <property type="entry name" value="ACP"/>
    <property type="match status" value="1"/>
</dbReference>
<evidence type="ECO:0000256" key="5">
    <source>
        <dbReference type="NCBIfam" id="TIGR03130"/>
    </source>
</evidence>
<dbReference type="InterPro" id="IPR034733">
    <property type="entry name" value="AcCoA_carboxyl_beta"/>
</dbReference>
<gene>
    <name evidence="4" type="primary">mdcC</name>
    <name evidence="8" type="ORF">Lmac_2749</name>
</gene>
<comment type="function">
    <text evidence="4">Subunit of malonate decarboxylase, it is an acyl carrier protein to which acetyl and malonyl thioester residues are bound via a 2'-(5''-phosphoribosyl)-3'-dephospho-CoA prosthetic group and turn over during the catalytic mechanism.</text>
</comment>
<dbReference type="InterPro" id="IPR009662">
    <property type="entry name" value="Malonate_deCO2ase_dsu"/>
</dbReference>
<evidence type="ECO:0000259" key="7">
    <source>
        <dbReference type="Pfam" id="PF01039"/>
    </source>
</evidence>
<accession>A0A0W0VY63</accession>
<dbReference type="GO" id="GO:0005975">
    <property type="term" value="P:carbohydrate metabolic process"/>
    <property type="evidence" value="ECO:0007669"/>
    <property type="project" value="InterPro"/>
</dbReference>